<keyword evidence="3" id="KW-1185">Reference proteome</keyword>
<sequence>GDVMSVMSEEGSVYGDESVSAGDWSPVGGDPMRDLLARPPDPPPQAPAHAEVQLRYLLQVLLEAGCLEWSVVIAMVLRDALAVLRVVNLARSPDVPGQVISRLTQGLRDAHHFTNME</sequence>
<reference evidence="2 3" key="1">
    <citation type="submission" date="2024-05" db="EMBL/GenBank/DDBJ databases">
        <authorList>
            <person name="Wallberg A."/>
        </authorList>
    </citation>
    <scope>NUCLEOTIDE SEQUENCE [LARGE SCALE GENOMIC DNA]</scope>
</reference>
<dbReference type="EMBL" id="CAXKWB010029597">
    <property type="protein sequence ID" value="CAL4135859.1"/>
    <property type="molecule type" value="Genomic_DNA"/>
</dbReference>
<gene>
    <name evidence="2" type="ORF">MNOR_LOCUS27727</name>
</gene>
<comment type="caution">
    <text evidence="2">The sequence shown here is derived from an EMBL/GenBank/DDBJ whole genome shotgun (WGS) entry which is preliminary data.</text>
</comment>
<proteinExistence type="predicted"/>
<feature type="region of interest" description="Disordered" evidence="1">
    <location>
        <begin position="1"/>
        <end position="47"/>
    </location>
</feature>
<dbReference type="Proteomes" id="UP001497623">
    <property type="component" value="Unassembled WGS sequence"/>
</dbReference>
<feature type="non-terminal residue" evidence="2">
    <location>
        <position position="117"/>
    </location>
</feature>
<protein>
    <submittedName>
        <fullName evidence="2">Uncharacterized protein</fullName>
    </submittedName>
</protein>
<name>A0AAV2RR89_MEGNR</name>
<feature type="non-terminal residue" evidence="2">
    <location>
        <position position="1"/>
    </location>
</feature>
<dbReference type="AlphaFoldDB" id="A0AAV2RR89"/>
<evidence type="ECO:0000256" key="1">
    <source>
        <dbReference type="SAM" id="MobiDB-lite"/>
    </source>
</evidence>
<organism evidence="2 3">
    <name type="scientific">Meganyctiphanes norvegica</name>
    <name type="common">Northern krill</name>
    <name type="synonym">Thysanopoda norvegica</name>
    <dbReference type="NCBI Taxonomy" id="48144"/>
    <lineage>
        <taxon>Eukaryota</taxon>
        <taxon>Metazoa</taxon>
        <taxon>Ecdysozoa</taxon>
        <taxon>Arthropoda</taxon>
        <taxon>Crustacea</taxon>
        <taxon>Multicrustacea</taxon>
        <taxon>Malacostraca</taxon>
        <taxon>Eumalacostraca</taxon>
        <taxon>Eucarida</taxon>
        <taxon>Euphausiacea</taxon>
        <taxon>Euphausiidae</taxon>
        <taxon>Meganyctiphanes</taxon>
    </lineage>
</organism>
<evidence type="ECO:0000313" key="2">
    <source>
        <dbReference type="EMBL" id="CAL4135859.1"/>
    </source>
</evidence>
<accession>A0AAV2RR89</accession>
<evidence type="ECO:0000313" key="3">
    <source>
        <dbReference type="Proteomes" id="UP001497623"/>
    </source>
</evidence>